<comment type="caution">
    <text evidence="3">The sequence shown here is derived from an EMBL/GenBank/DDBJ whole genome shotgun (WGS) entry which is preliminary data.</text>
</comment>
<feature type="domain" description="Lipocalin-like" evidence="2">
    <location>
        <begin position="32"/>
        <end position="125"/>
    </location>
</feature>
<protein>
    <submittedName>
        <fullName evidence="3">Lipocalin family protein</fullName>
    </submittedName>
</protein>
<dbReference type="Pfam" id="PF13648">
    <property type="entry name" value="Lipocalin_4"/>
    <property type="match status" value="1"/>
</dbReference>
<dbReference type="PROSITE" id="PS51257">
    <property type="entry name" value="PROKAR_LIPOPROTEIN"/>
    <property type="match status" value="1"/>
</dbReference>
<dbReference type="Proteomes" id="UP001327027">
    <property type="component" value="Unassembled WGS sequence"/>
</dbReference>
<feature type="chain" id="PRO_5046354861" evidence="1">
    <location>
        <begin position="20"/>
        <end position="148"/>
    </location>
</feature>
<reference evidence="3 4" key="1">
    <citation type="journal article" date="2013" name="Int. J. Syst. Evol. Microbiol.">
        <title>Aquimarina gracilis sp. nov., isolated from the gut microflora of a mussel, Mytilus coruscus, and emended description of Aquimarina spongiae.</title>
        <authorList>
            <person name="Park S.C."/>
            <person name="Choe H.N."/>
            <person name="Baik K.S."/>
            <person name="Seong C.N."/>
        </authorList>
    </citation>
    <scope>NUCLEOTIDE SEQUENCE [LARGE SCALE GENOMIC DNA]</scope>
    <source>
        <strain evidence="3 4">PSC32</strain>
    </source>
</reference>
<name>A0ABU5ZQF1_9FLAO</name>
<keyword evidence="4" id="KW-1185">Reference proteome</keyword>
<evidence type="ECO:0000313" key="3">
    <source>
        <dbReference type="EMBL" id="MEB3344277.1"/>
    </source>
</evidence>
<proteinExistence type="predicted"/>
<dbReference type="InterPro" id="IPR024311">
    <property type="entry name" value="Lipocalin-like"/>
</dbReference>
<gene>
    <name evidence="3" type="ORF">U6A24_02335</name>
</gene>
<feature type="signal peptide" evidence="1">
    <location>
        <begin position="1"/>
        <end position="19"/>
    </location>
</feature>
<evidence type="ECO:0000256" key="1">
    <source>
        <dbReference type="SAM" id="SignalP"/>
    </source>
</evidence>
<organism evidence="3 4">
    <name type="scientific">Aquimarina gracilis</name>
    <dbReference type="NCBI Taxonomy" id="874422"/>
    <lineage>
        <taxon>Bacteria</taxon>
        <taxon>Pseudomonadati</taxon>
        <taxon>Bacteroidota</taxon>
        <taxon>Flavobacteriia</taxon>
        <taxon>Flavobacteriales</taxon>
        <taxon>Flavobacteriaceae</taxon>
        <taxon>Aquimarina</taxon>
    </lineage>
</organism>
<accession>A0ABU5ZQF1</accession>
<keyword evidence="1" id="KW-0732">Signal</keyword>
<evidence type="ECO:0000259" key="2">
    <source>
        <dbReference type="Pfam" id="PF13648"/>
    </source>
</evidence>
<dbReference type="RefSeq" id="WP_324178326.1">
    <property type="nucleotide sequence ID" value="NZ_BAABAW010000016.1"/>
</dbReference>
<sequence length="148" mass="16304">MKKLSVFILLIAATFTSCSSDDDAPGISEANLIGTWQWTAAAENGTPETLDECDLQDTYEFRTDGTLVSIFYNSTVTNGQTICNGPNTDEFKWSLSGETLTFTFDGGTVTETETATITTLNGDTLMIEYRDEETPGEITVYTETYRKL</sequence>
<dbReference type="EMBL" id="JAYKLX010000001">
    <property type="protein sequence ID" value="MEB3344277.1"/>
    <property type="molecule type" value="Genomic_DNA"/>
</dbReference>
<evidence type="ECO:0000313" key="4">
    <source>
        <dbReference type="Proteomes" id="UP001327027"/>
    </source>
</evidence>